<dbReference type="eggNOG" id="COG2199">
    <property type="taxonomic scope" value="Bacteria"/>
</dbReference>
<dbReference type="SMART" id="SM00267">
    <property type="entry name" value="GGDEF"/>
    <property type="match status" value="1"/>
</dbReference>
<dbReference type="PANTHER" id="PTHR45138:SF9">
    <property type="entry name" value="DIGUANYLATE CYCLASE DGCM-RELATED"/>
    <property type="match status" value="1"/>
</dbReference>
<proteinExistence type="predicted"/>
<dbReference type="AlphaFoldDB" id="A4GA74"/>
<feature type="domain" description="GGDEF" evidence="3">
    <location>
        <begin position="205"/>
        <end position="333"/>
    </location>
</feature>
<dbReference type="PANTHER" id="PTHR45138">
    <property type="entry name" value="REGULATORY COMPONENTS OF SENSORY TRANSDUCTION SYSTEM"/>
    <property type="match status" value="1"/>
</dbReference>
<name>A4GA74_HERAR</name>
<dbReference type="GO" id="GO:1902201">
    <property type="term" value="P:negative regulation of bacterial-type flagellum-dependent cell motility"/>
    <property type="evidence" value="ECO:0007669"/>
    <property type="project" value="TreeGrafter"/>
</dbReference>
<dbReference type="GO" id="GO:0005886">
    <property type="term" value="C:plasma membrane"/>
    <property type="evidence" value="ECO:0007669"/>
    <property type="project" value="TreeGrafter"/>
</dbReference>
<evidence type="ECO:0000256" key="2">
    <source>
        <dbReference type="ARBA" id="ARBA00034247"/>
    </source>
</evidence>
<evidence type="ECO:0000259" key="3">
    <source>
        <dbReference type="PROSITE" id="PS50887"/>
    </source>
</evidence>
<comment type="catalytic activity">
    <reaction evidence="2">
        <text>2 GTP = 3',3'-c-di-GMP + 2 diphosphate</text>
        <dbReference type="Rhea" id="RHEA:24898"/>
        <dbReference type="ChEBI" id="CHEBI:33019"/>
        <dbReference type="ChEBI" id="CHEBI:37565"/>
        <dbReference type="ChEBI" id="CHEBI:58805"/>
        <dbReference type="EC" id="2.7.7.65"/>
    </reaction>
</comment>
<dbReference type="Proteomes" id="UP000006697">
    <property type="component" value="Chromosome"/>
</dbReference>
<accession>A4GA74</accession>
<dbReference type="HOGENOM" id="CLU_000445_11_3_4"/>
<dbReference type="EC" id="2.7.7.65" evidence="1"/>
<dbReference type="FunFam" id="3.30.70.270:FF:000001">
    <property type="entry name" value="Diguanylate cyclase domain protein"/>
    <property type="match status" value="1"/>
</dbReference>
<dbReference type="NCBIfam" id="TIGR00254">
    <property type="entry name" value="GGDEF"/>
    <property type="match status" value="1"/>
</dbReference>
<dbReference type="Pfam" id="PF00990">
    <property type="entry name" value="GGDEF"/>
    <property type="match status" value="1"/>
</dbReference>
<evidence type="ECO:0000256" key="1">
    <source>
        <dbReference type="ARBA" id="ARBA00012528"/>
    </source>
</evidence>
<reference evidence="4 5" key="1">
    <citation type="journal article" date="2007" name="PLoS Genet.">
        <title>A tale of two oxidation states: bacterial colonization of arsenic-rich environments.</title>
        <authorList>
            <person name="Muller D."/>
            <person name="Medigue C."/>
            <person name="Koechler S."/>
            <person name="Barbe V."/>
            <person name="Barakat M."/>
            <person name="Talla E."/>
            <person name="Bonnefoy V."/>
            <person name="Krin E."/>
            <person name="Arsene-Ploetze F."/>
            <person name="Carapito C."/>
            <person name="Chandler M."/>
            <person name="Cournoyer B."/>
            <person name="Cruveiller S."/>
            <person name="Dossat C."/>
            <person name="Duval S."/>
            <person name="Heymann M."/>
            <person name="Leize E."/>
            <person name="Lieutaud A."/>
            <person name="Lievremont D."/>
            <person name="Makita Y."/>
            <person name="Mangenot S."/>
            <person name="Nitschke W."/>
            <person name="Ortet P."/>
            <person name="Perdrial N."/>
            <person name="Schoepp B."/>
            <person name="Siguier N."/>
            <person name="Simeonova D.D."/>
            <person name="Rouy Z."/>
            <person name="Segurens B."/>
            <person name="Turlin E."/>
            <person name="Vallenet D."/>
            <person name="Van Dorsselaer A."/>
            <person name="Weiss S."/>
            <person name="Weissenbach J."/>
            <person name="Lett M.C."/>
            <person name="Danchin A."/>
            <person name="Bertin P.N."/>
        </authorList>
    </citation>
    <scope>NUCLEOTIDE SEQUENCE [LARGE SCALE GENOMIC DNA]</scope>
    <source>
        <strain evidence="5">ULPAs1</strain>
    </source>
</reference>
<keyword evidence="5" id="KW-1185">Reference proteome</keyword>
<dbReference type="EMBL" id="CU207211">
    <property type="protein sequence ID" value="CAL63411.2"/>
    <property type="molecule type" value="Genomic_DNA"/>
</dbReference>
<dbReference type="InterPro" id="IPR050469">
    <property type="entry name" value="Diguanylate_Cyclase"/>
</dbReference>
<dbReference type="CDD" id="cd01949">
    <property type="entry name" value="GGDEF"/>
    <property type="match status" value="1"/>
</dbReference>
<dbReference type="GO" id="GO:0043709">
    <property type="term" value="P:cell adhesion involved in single-species biofilm formation"/>
    <property type="evidence" value="ECO:0007669"/>
    <property type="project" value="TreeGrafter"/>
</dbReference>
<evidence type="ECO:0000313" key="4">
    <source>
        <dbReference type="EMBL" id="CAL63411.2"/>
    </source>
</evidence>
<dbReference type="Gene3D" id="3.30.70.270">
    <property type="match status" value="1"/>
</dbReference>
<organism evidence="4 5">
    <name type="scientific">Herminiimonas arsenicoxydans</name>
    <dbReference type="NCBI Taxonomy" id="204773"/>
    <lineage>
        <taxon>Bacteria</taxon>
        <taxon>Pseudomonadati</taxon>
        <taxon>Pseudomonadota</taxon>
        <taxon>Betaproteobacteria</taxon>
        <taxon>Burkholderiales</taxon>
        <taxon>Oxalobacteraceae</taxon>
        <taxon>Herminiimonas</taxon>
    </lineage>
</organism>
<protein>
    <recommendedName>
        <fullName evidence="1">diguanylate cyclase</fullName>
        <ecNumber evidence="1">2.7.7.65</ecNumber>
    </recommendedName>
</protein>
<evidence type="ECO:0000313" key="5">
    <source>
        <dbReference type="Proteomes" id="UP000006697"/>
    </source>
</evidence>
<dbReference type="InterPro" id="IPR000160">
    <property type="entry name" value="GGDEF_dom"/>
</dbReference>
<sequence>MTASEPLMNSLLDHLVEITGHRDHDLLDISVMTALLNMIGIKHARVMELFQSRGDLLIRPRVWIADGKVQTVDEEASASELAGETIVTYPGLVACIAQRKNRLEEVRANGQHALWIPIWQNDKVSTCLEIVNDTPFTPQILQVMEGILSVYRNYQSLLDYSERDSLTGLLNRKTFDEKFARMVNAKPADSAPHGNEERRHHTDVKSQWLAVIDIDHFKRVNDVFGHLYGDEVLILVANVLRASFRAQDRVFRFGGEEFVILLRSTTLADAQMVFERFRENIEHYAFPQVGKITVSIGFASIGHETPVTILGHADQALYYAKDHGRNQVCYYDALLAQGLLHADKKVESVEFFFDEPATG</sequence>
<dbReference type="GO" id="GO:0052621">
    <property type="term" value="F:diguanylate cyclase activity"/>
    <property type="evidence" value="ECO:0007669"/>
    <property type="project" value="UniProtKB-EC"/>
</dbReference>
<dbReference type="InterPro" id="IPR043128">
    <property type="entry name" value="Rev_trsase/Diguanyl_cyclase"/>
</dbReference>
<gene>
    <name evidence="4" type="ordered locus">HEAR3305</name>
</gene>
<dbReference type="STRING" id="204773.HEAR3305"/>
<dbReference type="InterPro" id="IPR029787">
    <property type="entry name" value="Nucleotide_cyclase"/>
</dbReference>
<dbReference type="PROSITE" id="PS50887">
    <property type="entry name" value="GGDEF"/>
    <property type="match status" value="1"/>
</dbReference>
<dbReference type="KEGG" id="har:HEAR3305"/>
<dbReference type="SUPFAM" id="SSF55073">
    <property type="entry name" value="Nucleotide cyclase"/>
    <property type="match status" value="1"/>
</dbReference>